<keyword evidence="4" id="KW-1185">Reference proteome</keyword>
<feature type="region of interest" description="Disordered" evidence="1">
    <location>
        <begin position="16"/>
        <end position="49"/>
    </location>
</feature>
<evidence type="ECO:0000313" key="3">
    <source>
        <dbReference type="EMBL" id="KZM26205.1"/>
    </source>
</evidence>
<dbReference type="AlphaFoldDB" id="A0A163J801"/>
<sequence>MTEPGISELASTLQFGSIKRHPSPRHDLNPSTAASGKQPVTLDKNAEIDSDIDEDEIPTSILNPVPRKQTMPPLPDLRFEQSYLKSIEKAESWQGVAWITLRDQVLMCFAQGVVWTLILSGWRHWNRSAKFSGQSVGARIRRWWWRVNNWSIPDAKSKLKDTKLAKNVSESKLKPRHNDRPHSRHVTRTPMKGAPRDIGSSDFGSVVIINVGIKPDCKIFMTHGHALRNSSNYFATAMDIQCAVTKDNKPIALPDITVEDFAVYAKFLYTGLLFTQEANVAELTRCLLLYKTARYLEAMDFQDATVDALIENILEFRALKGQCRFTATQITTIYAMTEDGSPLRKFAQDLCLQSKEPQGFEKKQLKEFPGDFQLDLLTAAAPFITSSAKSTDMKDPLDLSRSCKYHGHAAVAQSCYRTKYQFMMEEPIVVAARIIVKTSSDAGGRRHIECLESNDFELRV</sequence>
<evidence type="ECO:0000313" key="4">
    <source>
        <dbReference type="Proteomes" id="UP000076837"/>
    </source>
</evidence>
<evidence type="ECO:0000256" key="1">
    <source>
        <dbReference type="SAM" id="MobiDB-lite"/>
    </source>
</evidence>
<dbReference type="GO" id="GO:0140580">
    <property type="term" value="F:mitochondrion autophagosome adaptor activity"/>
    <property type="evidence" value="ECO:0007669"/>
    <property type="project" value="InterPro"/>
</dbReference>
<proteinExistence type="predicted"/>
<reference evidence="3 4" key="1">
    <citation type="journal article" date="2016" name="Sci. Rep.">
        <title>Draft genome sequencing and secretome analysis of fungal phytopathogen Ascochyta rabiei provides insight into the necrotrophic effector repertoire.</title>
        <authorList>
            <person name="Verma S."/>
            <person name="Gazara R.K."/>
            <person name="Nizam S."/>
            <person name="Parween S."/>
            <person name="Chattopadhyay D."/>
            <person name="Verma P.K."/>
        </authorList>
    </citation>
    <scope>NUCLEOTIDE SEQUENCE [LARGE SCALE GENOMIC DNA]</scope>
    <source>
        <strain evidence="3 4">ArDII</strain>
    </source>
</reference>
<accession>A0A163J801</accession>
<protein>
    <recommendedName>
        <fullName evidence="2">BTB domain-containing protein</fullName>
    </recommendedName>
</protein>
<name>A0A163J801_DIDRA</name>
<dbReference type="PANTHER" id="PTHR38699:SF1">
    <property type="entry name" value="MITOPHAGY RECEPTOR ATG43"/>
    <property type="match status" value="1"/>
</dbReference>
<dbReference type="Proteomes" id="UP000076837">
    <property type="component" value="Unassembled WGS sequence"/>
</dbReference>
<dbReference type="Pfam" id="PF08589">
    <property type="entry name" value="ATG43"/>
    <property type="match status" value="1"/>
</dbReference>
<dbReference type="InterPro" id="IPR011333">
    <property type="entry name" value="SKP1/BTB/POZ_sf"/>
</dbReference>
<organism evidence="3 4">
    <name type="scientific">Didymella rabiei</name>
    <name type="common">Chickpea ascochyta blight fungus</name>
    <name type="synonym">Mycosphaerella rabiei</name>
    <dbReference type="NCBI Taxonomy" id="5454"/>
    <lineage>
        <taxon>Eukaryota</taxon>
        <taxon>Fungi</taxon>
        <taxon>Dikarya</taxon>
        <taxon>Ascomycota</taxon>
        <taxon>Pezizomycotina</taxon>
        <taxon>Dothideomycetes</taxon>
        <taxon>Pleosporomycetidae</taxon>
        <taxon>Pleosporales</taxon>
        <taxon>Pleosporineae</taxon>
        <taxon>Didymellaceae</taxon>
        <taxon>Ascochyta</taxon>
    </lineage>
</organism>
<feature type="compositionally biased region" description="Basic and acidic residues" evidence="1">
    <location>
        <begin position="166"/>
        <end position="181"/>
    </location>
</feature>
<feature type="region of interest" description="Disordered" evidence="1">
    <location>
        <begin position="166"/>
        <end position="191"/>
    </location>
</feature>
<dbReference type="STRING" id="5454.A0A163J801"/>
<dbReference type="InterPro" id="IPR013898">
    <property type="entry name" value="Atg43"/>
</dbReference>
<dbReference type="PANTHER" id="PTHR38699">
    <property type="entry name" value="CHROMOSOME 1, WHOLE GENOME SHOTGUN SEQUENCE"/>
    <property type="match status" value="1"/>
</dbReference>
<dbReference type="InterPro" id="IPR000210">
    <property type="entry name" value="BTB/POZ_dom"/>
</dbReference>
<gene>
    <name evidence="3" type="ORF">ST47_g2618</name>
</gene>
<dbReference type="Gene3D" id="3.30.710.10">
    <property type="entry name" value="Potassium Channel Kv1.1, Chain A"/>
    <property type="match status" value="1"/>
</dbReference>
<evidence type="ECO:0000259" key="2">
    <source>
        <dbReference type="PROSITE" id="PS50097"/>
    </source>
</evidence>
<feature type="domain" description="BTB" evidence="2">
    <location>
        <begin position="205"/>
        <end position="277"/>
    </location>
</feature>
<comment type="caution">
    <text evidence="3">The sequence shown here is derived from an EMBL/GenBank/DDBJ whole genome shotgun (WGS) entry which is preliminary data.</text>
</comment>
<dbReference type="SUPFAM" id="SSF54695">
    <property type="entry name" value="POZ domain"/>
    <property type="match status" value="1"/>
</dbReference>
<dbReference type="GO" id="GO:0000423">
    <property type="term" value="P:mitophagy"/>
    <property type="evidence" value="ECO:0007669"/>
    <property type="project" value="InterPro"/>
</dbReference>
<dbReference type="EMBL" id="JYNV01000112">
    <property type="protein sequence ID" value="KZM26205.1"/>
    <property type="molecule type" value="Genomic_DNA"/>
</dbReference>
<dbReference type="Pfam" id="PF00651">
    <property type="entry name" value="BTB"/>
    <property type="match status" value="1"/>
</dbReference>
<dbReference type="PROSITE" id="PS50097">
    <property type="entry name" value="BTB"/>
    <property type="match status" value="1"/>
</dbReference>